<proteinExistence type="predicted"/>
<keyword evidence="2" id="KW-1185">Reference proteome</keyword>
<feature type="chain" id="PRO_5005656816" evidence="1">
    <location>
        <begin position="17"/>
        <end position="98"/>
    </location>
</feature>
<evidence type="ECO:0000256" key="1">
    <source>
        <dbReference type="SAM" id="SignalP"/>
    </source>
</evidence>
<dbReference type="Proteomes" id="UP000036681">
    <property type="component" value="Unplaced"/>
</dbReference>
<feature type="signal peptide" evidence="1">
    <location>
        <begin position="1"/>
        <end position="16"/>
    </location>
</feature>
<keyword evidence="1" id="KW-0732">Signal</keyword>
<evidence type="ECO:0000313" key="2">
    <source>
        <dbReference type="Proteomes" id="UP000036681"/>
    </source>
</evidence>
<dbReference type="WBParaSite" id="ALUE_0000820001-mRNA-1">
    <property type="protein sequence ID" value="ALUE_0000820001-mRNA-1"/>
    <property type="gene ID" value="ALUE_0000820001"/>
</dbReference>
<name>A0A0M3HXT7_ASCLU</name>
<protein>
    <submittedName>
        <fullName evidence="3">Pro-kuma_activ domain-containing protein</fullName>
    </submittedName>
</protein>
<organism evidence="2 3">
    <name type="scientific">Ascaris lumbricoides</name>
    <name type="common">Giant roundworm</name>
    <dbReference type="NCBI Taxonomy" id="6252"/>
    <lineage>
        <taxon>Eukaryota</taxon>
        <taxon>Metazoa</taxon>
        <taxon>Ecdysozoa</taxon>
        <taxon>Nematoda</taxon>
        <taxon>Chromadorea</taxon>
        <taxon>Rhabditida</taxon>
        <taxon>Spirurina</taxon>
        <taxon>Ascaridomorpha</taxon>
        <taxon>Ascaridoidea</taxon>
        <taxon>Ascarididae</taxon>
        <taxon>Ascaris</taxon>
    </lineage>
</organism>
<sequence length="98" mass="11267">MRIILLYASLTCLATARPLFQFNTLDRAVSIDDSRSFKPKYSGPAVLLRPDYAVWNMLSVLKNYLGTENMLSKAYRSPRAPPEFNQQLKRLIGMRSRL</sequence>
<evidence type="ECO:0000313" key="3">
    <source>
        <dbReference type="WBParaSite" id="ALUE_0000820001-mRNA-1"/>
    </source>
</evidence>
<accession>A0A0M3HXT7</accession>
<reference evidence="3" key="1">
    <citation type="submission" date="2017-02" db="UniProtKB">
        <authorList>
            <consortium name="WormBaseParasite"/>
        </authorList>
    </citation>
    <scope>IDENTIFICATION</scope>
</reference>
<dbReference type="AlphaFoldDB" id="A0A0M3HXT7"/>